<protein>
    <recommendedName>
        <fullName evidence="2">RNAase</fullName>
    </recommendedName>
</protein>
<dbReference type="AntiFam" id="ANF00275">
    <property type="entry name" value="Spurious translation from rRNA (DUF6467)"/>
</dbReference>
<sequence length="96" mass="10603">MRSTDRAGAKAGLSDLVVPYGRAITQWIKGTPGITGLSPPRVHIDGEVWHLDVGSSHPGAEEGPKGWAVRPLKWYVSWVQNVVRQFGLYPLWAKEI</sequence>
<dbReference type="AlphaFoldDB" id="S4WAB8"/>
<accession>S4WAB8</accession>
<reference evidence="1" key="1">
    <citation type="journal article" date="2014" name="ISME J.">
        <title>Genomic properties of Marine Group A bacteria indicate a role in the marine sulfur cycle.</title>
        <authorList>
            <person name="Wright J.J."/>
            <person name="Mewis K."/>
            <person name="Hanson N.W."/>
            <person name="Konwar K.M."/>
            <person name="Maas K.R."/>
            <person name="Hallam S.J."/>
        </authorList>
    </citation>
    <scope>NUCLEOTIDE SEQUENCE</scope>
</reference>
<proteinExistence type="predicted"/>
<evidence type="ECO:0000313" key="1">
    <source>
        <dbReference type="EMBL" id="AGO88075.1"/>
    </source>
</evidence>
<dbReference type="EMBL" id="KF170424">
    <property type="protein sequence ID" value="AGO88075.1"/>
    <property type="molecule type" value="Genomic_DNA"/>
</dbReference>
<name>S4WAB8_9BACT</name>
<organism evidence="1">
    <name type="scientific">uncultured bacterium 405006-B04</name>
    <dbReference type="NCBI Taxonomy" id="1343841"/>
    <lineage>
        <taxon>Bacteria</taxon>
        <taxon>environmental samples</taxon>
    </lineage>
</organism>
<evidence type="ECO:0008006" key="2">
    <source>
        <dbReference type="Google" id="ProtNLM"/>
    </source>
</evidence>